<dbReference type="Gene3D" id="3.40.50.280">
    <property type="entry name" value="Cobalamin-binding domain"/>
    <property type="match status" value="1"/>
</dbReference>
<evidence type="ECO:0000256" key="1">
    <source>
        <dbReference type="ARBA" id="ARBA00001966"/>
    </source>
</evidence>
<dbReference type="AlphaFoldDB" id="I3IMQ4"/>
<dbReference type="GO" id="GO:0031419">
    <property type="term" value="F:cobalamin binding"/>
    <property type="evidence" value="ECO:0007669"/>
    <property type="project" value="InterPro"/>
</dbReference>
<dbReference type="eggNOG" id="COG1032">
    <property type="taxonomic scope" value="Bacteria"/>
</dbReference>
<feature type="domain" description="B12-binding" evidence="6">
    <location>
        <begin position="2"/>
        <end position="146"/>
    </location>
</feature>
<sequence length="456" mass="51122">MNILLISVNDETDPYPVTPLGVAYIAKALKNKGHTVYVLDLCFVEDAYRAVGDILKGFLPDIIGLSIRNIDNLTYKKSIFYLPRIRDIVTFIKKNTSVPVIVGGSGFSIFPEEVLRYLHLDIGIVGEGETAVSLIADGIENGSDIYHIPNLCYISDGIFKQNNLCSDCIQNTPDRTLFDNKRYLELGGMANIQSKRGCPFRCTYCTYPNIEGNKLRLKEPGPVAAELKEMKANYDIDYVFFVDDIFNFPEEHAGAVCEEIIKNSLNINWTCFATPKGMTPELAKLMKMAGCKGIEFGTDAGSEKTLKGLGKSFTLDDVAHATEYCKNIGLPAAHYVIIGGPEEDNSTLTETFTFFKKNKPTAIIALLGIRIYPNTLIYHKAIEDCIIEKDENLLEPIFYITPHMSEEALFHKVSEYAAHRYNWIVPNLDLRCNTSMLTKLRSMGRRGPLWNLFAQT</sequence>
<dbReference type="GO" id="GO:0046872">
    <property type="term" value="F:metal ion binding"/>
    <property type="evidence" value="ECO:0007669"/>
    <property type="project" value="UniProtKB-KW"/>
</dbReference>
<dbReference type="GO" id="GO:0051539">
    <property type="term" value="F:4 iron, 4 sulfur cluster binding"/>
    <property type="evidence" value="ECO:0007669"/>
    <property type="project" value="UniProtKB-KW"/>
</dbReference>
<accession>I3IMQ4</accession>
<dbReference type="OrthoDB" id="9801424at2"/>
<dbReference type="Pfam" id="PF04055">
    <property type="entry name" value="Radical_SAM"/>
    <property type="match status" value="1"/>
</dbReference>
<dbReference type="Proteomes" id="UP000002985">
    <property type="component" value="Unassembled WGS sequence"/>
</dbReference>
<feature type="domain" description="Radical SAM core" evidence="7">
    <location>
        <begin position="184"/>
        <end position="420"/>
    </location>
</feature>
<evidence type="ECO:0000256" key="2">
    <source>
        <dbReference type="ARBA" id="ARBA00022691"/>
    </source>
</evidence>
<dbReference type="InterPro" id="IPR023404">
    <property type="entry name" value="rSAM_horseshoe"/>
</dbReference>
<protein>
    <submittedName>
        <fullName evidence="8">Uncharacterized protein</fullName>
    </submittedName>
</protein>
<dbReference type="NCBIfam" id="TIGR04072">
    <property type="entry name" value="rSAM_ladder_B12"/>
    <property type="match status" value="1"/>
</dbReference>
<dbReference type="STRING" id="247490.KSU1_C1403"/>
<comment type="caution">
    <text evidence="8">The sequence shown here is derived from an EMBL/GenBank/DDBJ whole genome shotgun (WGS) entry which is preliminary data.</text>
</comment>
<keyword evidence="5" id="KW-0411">Iron-sulfur</keyword>
<evidence type="ECO:0000256" key="3">
    <source>
        <dbReference type="ARBA" id="ARBA00022723"/>
    </source>
</evidence>
<dbReference type="InterPro" id="IPR006638">
    <property type="entry name" value="Elp3/MiaA/NifB-like_rSAM"/>
</dbReference>
<dbReference type="PROSITE" id="PS51918">
    <property type="entry name" value="RADICAL_SAM"/>
    <property type="match status" value="1"/>
</dbReference>
<dbReference type="CDD" id="cd01335">
    <property type="entry name" value="Radical_SAM"/>
    <property type="match status" value="1"/>
</dbReference>
<dbReference type="Gene3D" id="3.80.30.20">
    <property type="entry name" value="tm_1862 like domain"/>
    <property type="match status" value="1"/>
</dbReference>
<name>I3IMQ4_9BACT</name>
<proteinExistence type="predicted"/>
<dbReference type="PANTHER" id="PTHR43409:SF16">
    <property type="entry name" value="SLR0320 PROTEIN"/>
    <property type="match status" value="1"/>
</dbReference>
<dbReference type="SMART" id="SM00729">
    <property type="entry name" value="Elp3"/>
    <property type="match status" value="1"/>
</dbReference>
<keyword evidence="4" id="KW-0408">Iron</keyword>
<dbReference type="PANTHER" id="PTHR43409">
    <property type="entry name" value="ANAEROBIC MAGNESIUM-PROTOPORPHYRIN IX MONOMETHYL ESTER CYCLASE-RELATED"/>
    <property type="match status" value="1"/>
</dbReference>
<dbReference type="SFLD" id="SFLDS00029">
    <property type="entry name" value="Radical_SAM"/>
    <property type="match status" value="1"/>
</dbReference>
<dbReference type="InterPro" id="IPR006158">
    <property type="entry name" value="Cobalamin-bd"/>
</dbReference>
<keyword evidence="3" id="KW-0479">Metal-binding</keyword>
<dbReference type="PROSITE" id="PS51332">
    <property type="entry name" value="B12_BINDING"/>
    <property type="match status" value="1"/>
</dbReference>
<dbReference type="InterPro" id="IPR051198">
    <property type="entry name" value="BchE-like"/>
</dbReference>
<dbReference type="InterPro" id="IPR058240">
    <property type="entry name" value="rSAM_sf"/>
</dbReference>
<dbReference type="Pfam" id="PF02310">
    <property type="entry name" value="B12-binding"/>
    <property type="match status" value="1"/>
</dbReference>
<keyword evidence="2" id="KW-0949">S-adenosyl-L-methionine</keyword>
<keyword evidence="9" id="KW-1185">Reference proteome</keyword>
<evidence type="ECO:0000256" key="5">
    <source>
        <dbReference type="ARBA" id="ARBA00023014"/>
    </source>
</evidence>
<dbReference type="GO" id="GO:0003824">
    <property type="term" value="F:catalytic activity"/>
    <property type="evidence" value="ECO:0007669"/>
    <property type="project" value="InterPro"/>
</dbReference>
<gene>
    <name evidence="8" type="ORF">KSU1_C1403</name>
</gene>
<evidence type="ECO:0000259" key="7">
    <source>
        <dbReference type="PROSITE" id="PS51918"/>
    </source>
</evidence>
<evidence type="ECO:0000313" key="8">
    <source>
        <dbReference type="EMBL" id="GAB62999.1"/>
    </source>
</evidence>
<evidence type="ECO:0000256" key="4">
    <source>
        <dbReference type="ARBA" id="ARBA00023004"/>
    </source>
</evidence>
<dbReference type="InterPro" id="IPR007197">
    <property type="entry name" value="rSAM"/>
</dbReference>
<organism evidence="8 9">
    <name type="scientific">Candidatus Jettenia caeni</name>
    <dbReference type="NCBI Taxonomy" id="247490"/>
    <lineage>
        <taxon>Bacteria</taxon>
        <taxon>Pseudomonadati</taxon>
        <taxon>Planctomycetota</taxon>
        <taxon>Candidatus Brocadiia</taxon>
        <taxon>Candidatus Brocadiales</taxon>
        <taxon>Candidatus Brocadiaceae</taxon>
        <taxon>Candidatus Jettenia</taxon>
    </lineage>
</organism>
<evidence type="ECO:0000313" key="9">
    <source>
        <dbReference type="Proteomes" id="UP000002985"/>
    </source>
</evidence>
<dbReference type="InterPro" id="IPR034466">
    <property type="entry name" value="Methyltransferase_Class_B"/>
</dbReference>
<dbReference type="InterPro" id="IPR023969">
    <property type="entry name" value="CHP04072_B12-bd/rSAM"/>
</dbReference>
<dbReference type="GO" id="GO:0005829">
    <property type="term" value="C:cytosol"/>
    <property type="evidence" value="ECO:0007669"/>
    <property type="project" value="TreeGrafter"/>
</dbReference>
<dbReference type="EMBL" id="BAFH01000003">
    <property type="protein sequence ID" value="GAB62999.1"/>
    <property type="molecule type" value="Genomic_DNA"/>
</dbReference>
<dbReference type="SUPFAM" id="SSF102114">
    <property type="entry name" value="Radical SAM enzymes"/>
    <property type="match status" value="1"/>
</dbReference>
<dbReference type="SFLD" id="SFLDG01123">
    <property type="entry name" value="methyltransferase_(Class_B)"/>
    <property type="match status" value="1"/>
</dbReference>
<dbReference type="SFLD" id="SFLDG01082">
    <property type="entry name" value="B12-binding_domain_containing"/>
    <property type="match status" value="1"/>
</dbReference>
<comment type="cofactor">
    <cofactor evidence="1">
        <name>[4Fe-4S] cluster</name>
        <dbReference type="ChEBI" id="CHEBI:49883"/>
    </cofactor>
</comment>
<evidence type="ECO:0000259" key="6">
    <source>
        <dbReference type="PROSITE" id="PS51332"/>
    </source>
</evidence>
<reference evidence="8 9" key="1">
    <citation type="journal article" date="2012" name="FEBS Lett.">
        <title>Anammox organism KSU-1 expresses a NirK-type copper-containing nitrite reductase instead of a NirS-type with cytochrome cd1.</title>
        <authorList>
            <person name="Hira D."/>
            <person name="Toh H."/>
            <person name="Migita C.T."/>
            <person name="Okubo H."/>
            <person name="Nishiyama T."/>
            <person name="Hattori M."/>
            <person name="Furukawa K."/>
            <person name="Fujii T."/>
        </authorList>
    </citation>
    <scope>NUCLEOTIDE SEQUENCE [LARGE SCALE GENOMIC DNA]</scope>
</reference>